<evidence type="ECO:0000313" key="6">
    <source>
        <dbReference type="Proteomes" id="UP001595796"/>
    </source>
</evidence>
<dbReference type="Gene3D" id="1.10.10.10">
    <property type="entry name" value="Winged helix-like DNA-binding domain superfamily/Winged helix DNA-binding domain"/>
    <property type="match status" value="1"/>
</dbReference>
<accession>A0ABV9Z714</accession>
<dbReference type="SMART" id="SM00345">
    <property type="entry name" value="HTH_GNTR"/>
    <property type="match status" value="1"/>
</dbReference>
<proteinExistence type="predicted"/>
<keyword evidence="3" id="KW-0804">Transcription</keyword>
<keyword evidence="6" id="KW-1185">Reference proteome</keyword>
<sequence length="238" mass="26755">MDKPIADFGDSTDRQSAHSALTQLRAFIAQKDVDADPRLPPERELCDSLGVSRGELRKALAVLEAEGHLWRHVGKGTFVGQRPLEDSADISTLASQTNPSEVMRTRLLLEPLLAREAAMNATSGDIEEMRLCLRRSRQAETWRQYENWDNHFHRAVAQAARNTLLLGLFDTLNTVRRAVVWGRLRPNLKAPSPDHHSFAEHEAIATAIENRDLDGASRGMRQHLESVARKLENRGDEL</sequence>
<dbReference type="InterPro" id="IPR000524">
    <property type="entry name" value="Tscrpt_reg_HTH_GntR"/>
</dbReference>
<dbReference type="PROSITE" id="PS50949">
    <property type="entry name" value="HTH_GNTR"/>
    <property type="match status" value="1"/>
</dbReference>
<dbReference type="InterPro" id="IPR036388">
    <property type="entry name" value="WH-like_DNA-bd_sf"/>
</dbReference>
<evidence type="ECO:0000259" key="4">
    <source>
        <dbReference type="PROSITE" id="PS50949"/>
    </source>
</evidence>
<comment type="caution">
    <text evidence="5">The sequence shown here is derived from an EMBL/GenBank/DDBJ whole genome shotgun (WGS) entry which is preliminary data.</text>
</comment>
<feature type="domain" description="HTH gntR-type" evidence="4">
    <location>
        <begin position="14"/>
        <end position="82"/>
    </location>
</feature>
<name>A0ABV9Z714_9HYPH</name>
<dbReference type="InterPro" id="IPR011711">
    <property type="entry name" value="GntR_C"/>
</dbReference>
<dbReference type="InterPro" id="IPR036390">
    <property type="entry name" value="WH_DNA-bd_sf"/>
</dbReference>
<keyword evidence="2" id="KW-0238">DNA-binding</keyword>
<organism evidence="5 6">
    <name type="scientific">Flaviflagellibacter deserti</name>
    <dbReference type="NCBI Taxonomy" id="2267266"/>
    <lineage>
        <taxon>Bacteria</taxon>
        <taxon>Pseudomonadati</taxon>
        <taxon>Pseudomonadota</taxon>
        <taxon>Alphaproteobacteria</taxon>
        <taxon>Hyphomicrobiales</taxon>
        <taxon>Flaviflagellibacter</taxon>
    </lineage>
</organism>
<evidence type="ECO:0000256" key="3">
    <source>
        <dbReference type="ARBA" id="ARBA00023163"/>
    </source>
</evidence>
<dbReference type="Gene3D" id="1.20.120.530">
    <property type="entry name" value="GntR ligand-binding domain-like"/>
    <property type="match status" value="1"/>
</dbReference>
<dbReference type="PANTHER" id="PTHR43537">
    <property type="entry name" value="TRANSCRIPTIONAL REGULATOR, GNTR FAMILY"/>
    <property type="match status" value="1"/>
</dbReference>
<dbReference type="Pfam" id="PF07729">
    <property type="entry name" value="FCD"/>
    <property type="match status" value="1"/>
</dbReference>
<keyword evidence="1" id="KW-0805">Transcription regulation</keyword>
<evidence type="ECO:0000313" key="5">
    <source>
        <dbReference type="EMBL" id="MFC5069996.1"/>
    </source>
</evidence>
<reference evidence="6" key="1">
    <citation type="journal article" date="2019" name="Int. J. Syst. Evol. Microbiol.">
        <title>The Global Catalogue of Microorganisms (GCM) 10K type strain sequencing project: providing services to taxonomists for standard genome sequencing and annotation.</title>
        <authorList>
            <consortium name="The Broad Institute Genomics Platform"/>
            <consortium name="The Broad Institute Genome Sequencing Center for Infectious Disease"/>
            <person name="Wu L."/>
            <person name="Ma J."/>
        </authorList>
    </citation>
    <scope>NUCLEOTIDE SEQUENCE [LARGE SCALE GENOMIC DNA]</scope>
    <source>
        <strain evidence="6">CGMCC 1.16444</strain>
    </source>
</reference>
<dbReference type="InterPro" id="IPR008920">
    <property type="entry name" value="TF_FadR/GntR_C"/>
</dbReference>
<dbReference type="SUPFAM" id="SSF48008">
    <property type="entry name" value="GntR ligand-binding domain-like"/>
    <property type="match status" value="1"/>
</dbReference>
<protein>
    <submittedName>
        <fullName evidence="5">FadR/GntR family transcriptional regulator</fullName>
    </submittedName>
</protein>
<dbReference type="SUPFAM" id="SSF46785">
    <property type="entry name" value="Winged helix' DNA-binding domain"/>
    <property type="match status" value="1"/>
</dbReference>
<dbReference type="PANTHER" id="PTHR43537:SF5">
    <property type="entry name" value="UXU OPERON TRANSCRIPTIONAL REGULATOR"/>
    <property type="match status" value="1"/>
</dbReference>
<dbReference type="PRINTS" id="PR00035">
    <property type="entry name" value="HTHGNTR"/>
</dbReference>
<dbReference type="EMBL" id="JBHSJF010000010">
    <property type="protein sequence ID" value="MFC5069996.1"/>
    <property type="molecule type" value="Genomic_DNA"/>
</dbReference>
<dbReference type="SMART" id="SM00895">
    <property type="entry name" value="FCD"/>
    <property type="match status" value="1"/>
</dbReference>
<dbReference type="Proteomes" id="UP001595796">
    <property type="component" value="Unassembled WGS sequence"/>
</dbReference>
<dbReference type="RefSeq" id="WP_114958639.1">
    <property type="nucleotide sequence ID" value="NZ_JBHSJF010000010.1"/>
</dbReference>
<gene>
    <name evidence="5" type="ORF">ACFPFW_18430</name>
</gene>
<dbReference type="Pfam" id="PF00392">
    <property type="entry name" value="GntR"/>
    <property type="match status" value="1"/>
</dbReference>
<dbReference type="CDD" id="cd07377">
    <property type="entry name" value="WHTH_GntR"/>
    <property type="match status" value="1"/>
</dbReference>
<evidence type="ECO:0000256" key="1">
    <source>
        <dbReference type="ARBA" id="ARBA00023015"/>
    </source>
</evidence>
<evidence type="ECO:0000256" key="2">
    <source>
        <dbReference type="ARBA" id="ARBA00023125"/>
    </source>
</evidence>